<keyword evidence="7" id="KW-1185">Reference proteome</keyword>
<comment type="similarity">
    <text evidence="1">Belongs to the ParB family.</text>
</comment>
<keyword evidence="2" id="KW-0159">Chromosome partition</keyword>
<dbReference type="RefSeq" id="WP_083346321.1">
    <property type="nucleotide sequence ID" value="NZ_LT629690.1"/>
</dbReference>
<evidence type="ECO:0000256" key="4">
    <source>
        <dbReference type="SAM" id="MobiDB-lite"/>
    </source>
</evidence>
<dbReference type="Proteomes" id="UP000182427">
    <property type="component" value="Chromosome I"/>
</dbReference>
<proteinExistence type="inferred from homology"/>
<dbReference type="InterPro" id="IPR003115">
    <property type="entry name" value="ParB_N"/>
</dbReference>
<dbReference type="SUPFAM" id="SSF110849">
    <property type="entry name" value="ParB/Sulfiredoxin"/>
    <property type="match status" value="1"/>
</dbReference>
<feature type="domain" description="ParB-like N-terminal" evidence="5">
    <location>
        <begin position="45"/>
        <end position="135"/>
    </location>
</feature>
<evidence type="ECO:0000259" key="5">
    <source>
        <dbReference type="SMART" id="SM00470"/>
    </source>
</evidence>
<dbReference type="GO" id="GO:0045881">
    <property type="term" value="P:positive regulation of sporulation resulting in formation of a cellular spore"/>
    <property type="evidence" value="ECO:0007669"/>
    <property type="project" value="TreeGrafter"/>
</dbReference>
<dbReference type="FunFam" id="1.10.10.2830:FF:000001">
    <property type="entry name" value="Chromosome partitioning protein ParB"/>
    <property type="match status" value="1"/>
</dbReference>
<evidence type="ECO:0000313" key="6">
    <source>
        <dbReference type="EMBL" id="SDF87007.1"/>
    </source>
</evidence>
<dbReference type="CDD" id="cd16393">
    <property type="entry name" value="SPO0J_N"/>
    <property type="match status" value="1"/>
</dbReference>
<feature type="compositionally biased region" description="Low complexity" evidence="4">
    <location>
        <begin position="15"/>
        <end position="40"/>
    </location>
</feature>
<dbReference type="SMART" id="SM00470">
    <property type="entry name" value="ParB"/>
    <property type="match status" value="1"/>
</dbReference>
<evidence type="ECO:0000313" key="7">
    <source>
        <dbReference type="Proteomes" id="UP000182427"/>
    </source>
</evidence>
<evidence type="ECO:0000256" key="1">
    <source>
        <dbReference type="ARBA" id="ARBA00006295"/>
    </source>
</evidence>
<protein>
    <submittedName>
        <fullName evidence="6">Chromosome partitioning protein, ParB family</fullName>
    </submittedName>
</protein>
<dbReference type="Pfam" id="PF02195">
    <property type="entry name" value="ParB_N"/>
    <property type="match status" value="1"/>
</dbReference>
<dbReference type="NCBIfam" id="TIGR00180">
    <property type="entry name" value="parB_part"/>
    <property type="match status" value="1"/>
</dbReference>
<gene>
    <name evidence="6" type="ORF">SAMN05444167_3550</name>
</gene>
<dbReference type="SUPFAM" id="SSF109709">
    <property type="entry name" value="KorB DNA-binding domain-like"/>
    <property type="match status" value="1"/>
</dbReference>
<dbReference type="PANTHER" id="PTHR33375:SF1">
    <property type="entry name" value="CHROMOSOME-PARTITIONING PROTEIN PARB-RELATED"/>
    <property type="match status" value="1"/>
</dbReference>
<evidence type="ECO:0000256" key="2">
    <source>
        <dbReference type="ARBA" id="ARBA00022829"/>
    </source>
</evidence>
<dbReference type="Pfam" id="PF17762">
    <property type="entry name" value="HTH_ParB"/>
    <property type="match status" value="1"/>
</dbReference>
<dbReference type="GO" id="GO:0005694">
    <property type="term" value="C:chromosome"/>
    <property type="evidence" value="ECO:0007669"/>
    <property type="project" value="TreeGrafter"/>
</dbReference>
<dbReference type="Gene3D" id="3.90.1530.30">
    <property type="match status" value="1"/>
</dbReference>
<dbReference type="InterPro" id="IPR036086">
    <property type="entry name" value="ParB/Sulfiredoxin_sf"/>
</dbReference>
<reference evidence="6 7" key="1">
    <citation type="submission" date="2016-10" db="EMBL/GenBank/DDBJ databases">
        <authorList>
            <person name="de Groot N.N."/>
        </authorList>
    </citation>
    <scope>NUCLEOTIDE SEQUENCE [LARGE SCALE GENOMIC DNA]</scope>
    <source>
        <strain evidence="6 7">GAS232</strain>
    </source>
</reference>
<dbReference type="OrthoDB" id="9802051at2"/>
<dbReference type="GO" id="GO:0007059">
    <property type="term" value="P:chromosome segregation"/>
    <property type="evidence" value="ECO:0007669"/>
    <property type="project" value="UniProtKB-KW"/>
</dbReference>
<dbReference type="FunFam" id="3.90.1530.30:FF:000001">
    <property type="entry name" value="Chromosome partitioning protein ParB"/>
    <property type="match status" value="1"/>
</dbReference>
<sequence>MSDVKTQDPKRRALGRGLEALLPSRQTAPAPTPAPAAQTPSGKPLEVDVTAIVRNPFQTRTRFDEDALNELAQSVAATGVVQPIVVRALPGGKYQLIAGERRWLASQRAGKKTIPVIVREVSDEQAMEMTIVENLQRADLNPMEQARAYDRLGREFKMTQEQMAQRTGKERASVANFLRLLKLPQAVQEKVEGGELSFGHARALLALESEAQMLAAAQKIVALSLSVRGTENYVKGLLDPERKLGKVKADEEPEIDPNVKAAQDKLQRSLGLKVRIEDTRGKGRVVIEYSNLEDFDTLLTMLSAN</sequence>
<dbReference type="EMBL" id="LT629690">
    <property type="protein sequence ID" value="SDF87007.1"/>
    <property type="molecule type" value="Genomic_DNA"/>
</dbReference>
<name>A0A1G7PL98_9BACT</name>
<feature type="compositionally biased region" description="Basic and acidic residues" evidence="4">
    <location>
        <begin position="1"/>
        <end position="11"/>
    </location>
</feature>
<dbReference type="InterPro" id="IPR057240">
    <property type="entry name" value="ParB_dimer_C"/>
</dbReference>
<feature type="region of interest" description="Disordered" evidence="4">
    <location>
        <begin position="1"/>
        <end position="45"/>
    </location>
</feature>
<dbReference type="Pfam" id="PF23552">
    <property type="entry name" value="ParB_C"/>
    <property type="match status" value="1"/>
</dbReference>
<dbReference type="InterPro" id="IPR041468">
    <property type="entry name" value="HTH_ParB/Spo0J"/>
</dbReference>
<dbReference type="Gene3D" id="1.10.10.2830">
    <property type="match status" value="1"/>
</dbReference>
<dbReference type="GO" id="GO:0003677">
    <property type="term" value="F:DNA binding"/>
    <property type="evidence" value="ECO:0007669"/>
    <property type="project" value="UniProtKB-KW"/>
</dbReference>
<dbReference type="AlphaFoldDB" id="A0A1G7PL98"/>
<dbReference type="PANTHER" id="PTHR33375">
    <property type="entry name" value="CHROMOSOME-PARTITIONING PROTEIN PARB-RELATED"/>
    <property type="match status" value="1"/>
</dbReference>
<organism evidence="6 7">
    <name type="scientific">Terriglobus roseus</name>
    <dbReference type="NCBI Taxonomy" id="392734"/>
    <lineage>
        <taxon>Bacteria</taxon>
        <taxon>Pseudomonadati</taxon>
        <taxon>Acidobacteriota</taxon>
        <taxon>Terriglobia</taxon>
        <taxon>Terriglobales</taxon>
        <taxon>Acidobacteriaceae</taxon>
        <taxon>Terriglobus</taxon>
    </lineage>
</organism>
<dbReference type="InterPro" id="IPR004437">
    <property type="entry name" value="ParB/RepB/Spo0J"/>
</dbReference>
<keyword evidence="3" id="KW-0238">DNA-binding</keyword>
<evidence type="ECO:0000256" key="3">
    <source>
        <dbReference type="ARBA" id="ARBA00023125"/>
    </source>
</evidence>
<dbReference type="InterPro" id="IPR050336">
    <property type="entry name" value="Chromosome_partition/occlusion"/>
</dbReference>
<accession>A0A1G7PL98</accession>